<dbReference type="GO" id="GO:0098797">
    <property type="term" value="C:plasma membrane protein complex"/>
    <property type="evidence" value="ECO:0007669"/>
    <property type="project" value="TreeGrafter"/>
</dbReference>
<dbReference type="InterPro" id="IPR037682">
    <property type="entry name" value="TonB_C"/>
</dbReference>
<evidence type="ECO:0000256" key="11">
    <source>
        <dbReference type="SAM" id="Phobius"/>
    </source>
</evidence>
<proteinExistence type="inferred from homology"/>
<evidence type="ECO:0000256" key="7">
    <source>
        <dbReference type="ARBA" id="ARBA00022927"/>
    </source>
</evidence>
<comment type="subcellular location">
    <subcellularLocation>
        <location evidence="1">Cell inner membrane</location>
        <topology evidence="1">Single-pass membrane protein</topology>
        <orientation evidence="1">Periplasmic side</orientation>
    </subcellularLocation>
</comment>
<dbReference type="InterPro" id="IPR051045">
    <property type="entry name" value="TonB-dependent_transducer"/>
</dbReference>
<evidence type="ECO:0000256" key="8">
    <source>
        <dbReference type="ARBA" id="ARBA00022989"/>
    </source>
</evidence>
<evidence type="ECO:0000256" key="3">
    <source>
        <dbReference type="ARBA" id="ARBA00022448"/>
    </source>
</evidence>
<evidence type="ECO:0000313" key="14">
    <source>
        <dbReference type="Proteomes" id="UP000563094"/>
    </source>
</evidence>
<dbReference type="NCBIfam" id="TIGR01352">
    <property type="entry name" value="tonB_Cterm"/>
    <property type="match status" value="1"/>
</dbReference>
<evidence type="ECO:0000256" key="1">
    <source>
        <dbReference type="ARBA" id="ARBA00004383"/>
    </source>
</evidence>
<comment type="similarity">
    <text evidence="2">Belongs to the TonB family.</text>
</comment>
<evidence type="ECO:0000256" key="9">
    <source>
        <dbReference type="ARBA" id="ARBA00023136"/>
    </source>
</evidence>
<comment type="caution">
    <text evidence="13">The sequence shown here is derived from an EMBL/GenBank/DDBJ whole genome shotgun (WGS) entry which is preliminary data.</text>
</comment>
<evidence type="ECO:0000313" key="13">
    <source>
        <dbReference type="EMBL" id="MBA9075647.1"/>
    </source>
</evidence>
<dbReference type="EMBL" id="JACJIQ010000001">
    <property type="protein sequence ID" value="MBA9075647.1"/>
    <property type="molecule type" value="Genomic_DNA"/>
</dbReference>
<feature type="transmembrane region" description="Helical" evidence="11">
    <location>
        <begin position="39"/>
        <end position="57"/>
    </location>
</feature>
<evidence type="ECO:0000259" key="12">
    <source>
        <dbReference type="PROSITE" id="PS52015"/>
    </source>
</evidence>
<feature type="domain" description="TonB C-terminal" evidence="12">
    <location>
        <begin position="190"/>
        <end position="280"/>
    </location>
</feature>
<sequence length="280" mass="30667">MENKTAPQATLLDMIFDGRNKAYGAYLLRRLYHRHLSQALLMAVSLSTLLISLPVIGTKLFGEDDRAVVPETKPRLREMISVQLPKIEEKVEPVRQQEPASPKPAGKTIRNVTYKVEQDQLVRNEQIPTQEDLKTANASTVTSEGNGLGRIDDPMAGTGPGTGGTGEGAGTAPEKTEIFISVQDMPEFEGGMKKLMDFVGRNLRYPRAAQSQGVEGTVVTSFVVSPTGELTDISILKGLGYGTEEEVVRVLSKMPRWKPGIQNGRAVPVRMTLPIRLELK</sequence>
<keyword evidence="6 11" id="KW-0812">Transmembrane</keyword>
<dbReference type="Gene3D" id="3.30.1150.10">
    <property type="match status" value="1"/>
</dbReference>
<feature type="region of interest" description="Disordered" evidence="10">
    <location>
        <begin position="132"/>
        <end position="172"/>
    </location>
</feature>
<dbReference type="GO" id="GO:0015031">
    <property type="term" value="P:protein transport"/>
    <property type="evidence" value="ECO:0007669"/>
    <property type="project" value="UniProtKB-KW"/>
</dbReference>
<keyword evidence="5" id="KW-0997">Cell inner membrane</keyword>
<dbReference type="Pfam" id="PF03544">
    <property type="entry name" value="TonB_C"/>
    <property type="match status" value="1"/>
</dbReference>
<evidence type="ECO:0000256" key="6">
    <source>
        <dbReference type="ARBA" id="ARBA00022692"/>
    </source>
</evidence>
<feature type="compositionally biased region" description="Polar residues" evidence="10">
    <location>
        <begin position="136"/>
        <end position="145"/>
    </location>
</feature>
<accession>A0A839GL19</accession>
<evidence type="ECO:0000256" key="4">
    <source>
        <dbReference type="ARBA" id="ARBA00022475"/>
    </source>
</evidence>
<evidence type="ECO:0000256" key="10">
    <source>
        <dbReference type="SAM" id="MobiDB-lite"/>
    </source>
</evidence>
<keyword evidence="4" id="KW-1003">Cell membrane</keyword>
<keyword evidence="8 11" id="KW-1133">Transmembrane helix</keyword>
<keyword evidence="14" id="KW-1185">Reference proteome</keyword>
<keyword evidence="7" id="KW-0653">Protein transport</keyword>
<gene>
    <name evidence="13" type="ORF">FHS90_000344</name>
</gene>
<organism evidence="13 14">
    <name type="scientific">Rufibacter quisquiliarum</name>
    <dbReference type="NCBI Taxonomy" id="1549639"/>
    <lineage>
        <taxon>Bacteria</taxon>
        <taxon>Pseudomonadati</taxon>
        <taxon>Bacteroidota</taxon>
        <taxon>Cytophagia</taxon>
        <taxon>Cytophagales</taxon>
        <taxon>Hymenobacteraceae</taxon>
        <taxon>Rufibacter</taxon>
    </lineage>
</organism>
<dbReference type="PROSITE" id="PS52015">
    <property type="entry name" value="TONB_CTD"/>
    <property type="match status" value="1"/>
</dbReference>
<evidence type="ECO:0000256" key="5">
    <source>
        <dbReference type="ARBA" id="ARBA00022519"/>
    </source>
</evidence>
<protein>
    <submittedName>
        <fullName evidence="13">Protein TonB</fullName>
    </submittedName>
</protein>
<dbReference type="InterPro" id="IPR006260">
    <property type="entry name" value="TonB/TolA_C"/>
</dbReference>
<name>A0A839GL19_9BACT</name>
<dbReference type="GO" id="GO:0055085">
    <property type="term" value="P:transmembrane transport"/>
    <property type="evidence" value="ECO:0007669"/>
    <property type="project" value="InterPro"/>
</dbReference>
<dbReference type="SUPFAM" id="SSF74653">
    <property type="entry name" value="TolA/TonB C-terminal domain"/>
    <property type="match status" value="1"/>
</dbReference>
<keyword evidence="3" id="KW-0813">Transport</keyword>
<dbReference type="AlphaFoldDB" id="A0A839GL19"/>
<feature type="compositionally biased region" description="Gly residues" evidence="10">
    <location>
        <begin position="158"/>
        <end position="169"/>
    </location>
</feature>
<evidence type="ECO:0000256" key="2">
    <source>
        <dbReference type="ARBA" id="ARBA00006555"/>
    </source>
</evidence>
<reference evidence="13 14" key="1">
    <citation type="submission" date="2020-08" db="EMBL/GenBank/DDBJ databases">
        <title>Genomic Encyclopedia of Type Strains, Phase IV (KMG-IV): sequencing the most valuable type-strain genomes for metagenomic binning, comparative biology and taxonomic classification.</title>
        <authorList>
            <person name="Goeker M."/>
        </authorList>
    </citation>
    <scope>NUCLEOTIDE SEQUENCE [LARGE SCALE GENOMIC DNA]</scope>
    <source>
        <strain evidence="13 14">DSM 29854</strain>
    </source>
</reference>
<keyword evidence="9 11" id="KW-0472">Membrane</keyword>
<dbReference type="GO" id="GO:0031992">
    <property type="term" value="F:energy transducer activity"/>
    <property type="evidence" value="ECO:0007669"/>
    <property type="project" value="TreeGrafter"/>
</dbReference>
<dbReference type="PANTHER" id="PTHR33446:SF2">
    <property type="entry name" value="PROTEIN TONB"/>
    <property type="match status" value="1"/>
</dbReference>
<dbReference type="Proteomes" id="UP000563094">
    <property type="component" value="Unassembled WGS sequence"/>
</dbReference>
<dbReference type="PANTHER" id="PTHR33446">
    <property type="entry name" value="PROTEIN TONB-RELATED"/>
    <property type="match status" value="1"/>
</dbReference>
<dbReference type="RefSeq" id="WP_182511319.1">
    <property type="nucleotide sequence ID" value="NZ_JACJIQ010000001.1"/>
</dbReference>